<evidence type="ECO:0000256" key="6">
    <source>
        <dbReference type="PIRSR" id="PIRSR000429-1"/>
    </source>
</evidence>
<dbReference type="EC" id="2.3.1.9" evidence="2"/>
<dbReference type="InterPro" id="IPR020617">
    <property type="entry name" value="Thiolase_C"/>
</dbReference>
<comment type="similarity">
    <text evidence="1 7">Belongs to the thiolase-like superfamily. Thiolase family.</text>
</comment>
<dbReference type="CDD" id="cd00751">
    <property type="entry name" value="thiolase"/>
    <property type="match status" value="1"/>
</dbReference>
<dbReference type="PROSITE" id="PS00737">
    <property type="entry name" value="THIOLASE_2"/>
    <property type="match status" value="1"/>
</dbReference>
<name>A0A2U1DC97_9LACO</name>
<dbReference type="InterPro" id="IPR016039">
    <property type="entry name" value="Thiolase-like"/>
</dbReference>
<dbReference type="RefSeq" id="WP_089939517.1">
    <property type="nucleotide sequence ID" value="NZ_CAKOEW010000007.1"/>
</dbReference>
<proteinExistence type="inferred from homology"/>
<dbReference type="NCBIfam" id="TIGR01930">
    <property type="entry name" value="AcCoA-C-Actrans"/>
    <property type="match status" value="1"/>
</dbReference>
<dbReference type="OrthoDB" id="9764892at2"/>
<evidence type="ECO:0000313" key="12">
    <source>
        <dbReference type="Proteomes" id="UP000245433"/>
    </source>
</evidence>
<evidence type="ECO:0000256" key="3">
    <source>
        <dbReference type="ARBA" id="ARBA00022679"/>
    </source>
</evidence>
<dbReference type="Pfam" id="PF00108">
    <property type="entry name" value="Thiolase_N"/>
    <property type="match status" value="1"/>
</dbReference>
<comment type="caution">
    <text evidence="11">The sequence shown here is derived from an EMBL/GenBank/DDBJ whole genome shotgun (WGS) entry which is preliminary data.</text>
</comment>
<dbReference type="InterPro" id="IPR020610">
    <property type="entry name" value="Thiolase_AS"/>
</dbReference>
<feature type="domain" description="Thiolase N-terminal" evidence="9">
    <location>
        <begin position="7"/>
        <end position="246"/>
    </location>
</feature>
<keyword evidence="4 7" id="KW-0012">Acyltransferase</keyword>
<feature type="domain" description="Thiolase C-terminal" evidence="10">
    <location>
        <begin position="260"/>
        <end position="372"/>
    </location>
</feature>
<evidence type="ECO:0000256" key="8">
    <source>
        <dbReference type="SAM" id="Phobius"/>
    </source>
</evidence>
<keyword evidence="8" id="KW-1133">Transmembrane helix</keyword>
<evidence type="ECO:0000259" key="9">
    <source>
        <dbReference type="Pfam" id="PF00108"/>
    </source>
</evidence>
<protein>
    <recommendedName>
        <fullName evidence="2">acetyl-CoA C-acetyltransferase</fullName>
        <ecNumber evidence="2">2.3.1.9</ecNumber>
    </recommendedName>
    <alternativeName>
        <fullName evidence="5">Acetoacetyl-CoA thiolase</fullName>
    </alternativeName>
</protein>
<dbReference type="PANTHER" id="PTHR18919:SF107">
    <property type="entry name" value="ACETYL-COA ACETYLTRANSFERASE, CYTOSOLIC"/>
    <property type="match status" value="1"/>
</dbReference>
<keyword evidence="12" id="KW-1185">Reference proteome</keyword>
<keyword evidence="3 7" id="KW-0808">Transferase</keyword>
<dbReference type="PIRSF" id="PIRSF000429">
    <property type="entry name" value="Ac-CoA_Ac_transf"/>
    <property type="match status" value="1"/>
</dbReference>
<dbReference type="Pfam" id="PF02803">
    <property type="entry name" value="Thiolase_C"/>
    <property type="match status" value="1"/>
</dbReference>
<feature type="active site" description="Proton acceptor" evidence="6">
    <location>
        <position position="360"/>
    </location>
</feature>
<reference evidence="11 12" key="1">
    <citation type="submission" date="2018-04" db="EMBL/GenBank/DDBJ databases">
        <title>Genomic Encyclopedia of Type Strains, Phase IV (KMG-IV): sequencing the most valuable type-strain genomes for metagenomic binning, comparative biology and taxonomic classification.</title>
        <authorList>
            <person name="Goeker M."/>
        </authorList>
    </citation>
    <scope>NUCLEOTIDE SEQUENCE [LARGE SCALE GENOMIC DNA]</scope>
    <source>
        <strain evidence="11 12">DSM 28795</strain>
    </source>
</reference>
<accession>A0A2U1DC97</accession>
<evidence type="ECO:0000313" key="11">
    <source>
        <dbReference type="EMBL" id="PVY85229.1"/>
    </source>
</evidence>
<evidence type="ECO:0000256" key="1">
    <source>
        <dbReference type="ARBA" id="ARBA00010982"/>
    </source>
</evidence>
<dbReference type="PANTHER" id="PTHR18919">
    <property type="entry name" value="ACETYL-COA C-ACYLTRANSFERASE"/>
    <property type="match status" value="1"/>
</dbReference>
<organism evidence="11 12">
    <name type="scientific">Convivina intestini</name>
    <dbReference type="NCBI Taxonomy" id="1505726"/>
    <lineage>
        <taxon>Bacteria</taxon>
        <taxon>Bacillati</taxon>
        <taxon>Bacillota</taxon>
        <taxon>Bacilli</taxon>
        <taxon>Lactobacillales</taxon>
        <taxon>Lactobacillaceae</taxon>
        <taxon>Convivina</taxon>
    </lineage>
</organism>
<evidence type="ECO:0000256" key="2">
    <source>
        <dbReference type="ARBA" id="ARBA00012705"/>
    </source>
</evidence>
<feature type="active site" description="Proton acceptor" evidence="6">
    <location>
        <position position="329"/>
    </location>
</feature>
<dbReference type="InterPro" id="IPR002155">
    <property type="entry name" value="Thiolase"/>
</dbReference>
<dbReference type="GO" id="GO:0003985">
    <property type="term" value="F:acetyl-CoA C-acetyltransferase activity"/>
    <property type="evidence" value="ECO:0007669"/>
    <property type="project" value="UniProtKB-EC"/>
</dbReference>
<dbReference type="Gene3D" id="3.40.47.10">
    <property type="match status" value="2"/>
</dbReference>
<feature type="transmembrane region" description="Helical" evidence="8">
    <location>
        <begin position="353"/>
        <end position="372"/>
    </location>
</feature>
<dbReference type="SUPFAM" id="SSF53901">
    <property type="entry name" value="Thiolase-like"/>
    <property type="match status" value="2"/>
</dbReference>
<keyword evidence="8" id="KW-0812">Transmembrane</keyword>
<dbReference type="EMBL" id="QEKT01000002">
    <property type="protein sequence ID" value="PVY85229.1"/>
    <property type="molecule type" value="Genomic_DNA"/>
</dbReference>
<dbReference type="InterPro" id="IPR020613">
    <property type="entry name" value="Thiolase_CS"/>
</dbReference>
<dbReference type="PROSITE" id="PS00099">
    <property type="entry name" value="THIOLASE_3"/>
    <property type="match status" value="1"/>
</dbReference>
<sequence length="380" mass="40864">MNFNQPVKIVTAKRLPIGKIHGSLSQYQPDYLYMKLIDQQFAQQSVLSLKQIDQIILGNVTNLGGNLARRCALKAGFSIKVPAQTIDCQCGSGLAAIINGANSIRVGDAKFVATGGVESTSQARPIIDPITKASRQRFPMTPSDMEDLDMGLVAEITSQKYQISRQEQDQYAWHSHHKAAQAQEKGQLIQEMIPIEGIELDQTVRPDCSLETLGQLKSAFVTDGRVTAGNSCPINDGASSVILANSDSEIAGEGYYLGQVSLGVAPQEFLIGPIKSTQALLAKYDLTMDDIQAVELNEAFAVQALLFQRCFALSDEKLNGWGGALAFGHPYGATGGILVARLLNRLNQIDRPALGIATMCVAGGMGISLLIANRAWSAKL</sequence>
<dbReference type="AlphaFoldDB" id="A0A2U1DC97"/>
<keyword evidence="8" id="KW-0472">Membrane</keyword>
<dbReference type="InterPro" id="IPR020616">
    <property type="entry name" value="Thiolase_N"/>
</dbReference>
<gene>
    <name evidence="11" type="ORF">C7384_10247</name>
</gene>
<evidence type="ECO:0000259" key="10">
    <source>
        <dbReference type="Pfam" id="PF02803"/>
    </source>
</evidence>
<evidence type="ECO:0000256" key="7">
    <source>
        <dbReference type="RuleBase" id="RU003557"/>
    </source>
</evidence>
<evidence type="ECO:0000256" key="4">
    <source>
        <dbReference type="ARBA" id="ARBA00023315"/>
    </source>
</evidence>
<feature type="active site" description="Acyl-thioester intermediate" evidence="6">
    <location>
        <position position="90"/>
    </location>
</feature>
<evidence type="ECO:0000256" key="5">
    <source>
        <dbReference type="ARBA" id="ARBA00030755"/>
    </source>
</evidence>
<dbReference type="Proteomes" id="UP000245433">
    <property type="component" value="Unassembled WGS sequence"/>
</dbReference>